<dbReference type="Proteomes" id="UP000233469">
    <property type="component" value="Unassembled WGS sequence"/>
</dbReference>
<accession>A0A2N1NY54</accession>
<dbReference type="AlphaFoldDB" id="A0A2N1NY54"/>
<dbReference type="EMBL" id="LLXL01000066">
    <property type="protein sequence ID" value="PKK78860.1"/>
    <property type="molecule type" value="Genomic_DNA"/>
</dbReference>
<name>A0A2N1NY54_9GLOM</name>
<comment type="caution">
    <text evidence="1">The sequence shown here is derived from an EMBL/GenBank/DDBJ whole genome shotgun (WGS) entry which is preliminary data.</text>
</comment>
<evidence type="ECO:0000313" key="2">
    <source>
        <dbReference type="Proteomes" id="UP000233469"/>
    </source>
</evidence>
<protein>
    <submittedName>
        <fullName evidence="1">Uncharacterized protein</fullName>
    </submittedName>
</protein>
<proteinExistence type="predicted"/>
<reference evidence="1 2" key="1">
    <citation type="submission" date="2016-04" db="EMBL/GenBank/DDBJ databases">
        <title>Genome analyses suggest a sexual origin of heterokaryosis in a supposedly ancient asexual fungus.</title>
        <authorList>
            <person name="Ropars J."/>
            <person name="Sedzielewska K."/>
            <person name="Noel J."/>
            <person name="Charron P."/>
            <person name="Farinelli L."/>
            <person name="Marton T."/>
            <person name="Kruger M."/>
            <person name="Pelin A."/>
            <person name="Brachmann A."/>
            <person name="Corradi N."/>
        </authorList>
    </citation>
    <scope>NUCLEOTIDE SEQUENCE [LARGE SCALE GENOMIC DNA]</scope>
    <source>
        <strain evidence="1 2">C2</strain>
    </source>
</reference>
<organism evidence="1 2">
    <name type="scientific">Rhizophagus irregularis</name>
    <dbReference type="NCBI Taxonomy" id="588596"/>
    <lineage>
        <taxon>Eukaryota</taxon>
        <taxon>Fungi</taxon>
        <taxon>Fungi incertae sedis</taxon>
        <taxon>Mucoromycota</taxon>
        <taxon>Glomeromycotina</taxon>
        <taxon>Glomeromycetes</taxon>
        <taxon>Glomerales</taxon>
        <taxon>Glomeraceae</taxon>
        <taxon>Rhizophagus</taxon>
    </lineage>
</organism>
<evidence type="ECO:0000313" key="1">
    <source>
        <dbReference type="EMBL" id="PKK78860.1"/>
    </source>
</evidence>
<reference evidence="1 2" key="2">
    <citation type="submission" date="2017-10" db="EMBL/GenBank/DDBJ databases">
        <title>Extensive intraspecific genome diversity in a model arbuscular mycorrhizal fungus.</title>
        <authorList>
            <person name="Chen E.C.H."/>
            <person name="Morin E."/>
            <person name="Baudet D."/>
            <person name="Noel J."/>
            <person name="Ndikumana S."/>
            <person name="Charron P."/>
            <person name="St-Onge C."/>
            <person name="Giorgi J."/>
            <person name="Grigoriev I.V."/>
            <person name="Roux C."/>
            <person name="Martin F.M."/>
            <person name="Corradi N."/>
        </authorList>
    </citation>
    <scope>NUCLEOTIDE SEQUENCE [LARGE SCALE GENOMIC DNA]</scope>
    <source>
        <strain evidence="1 2">C2</strain>
    </source>
</reference>
<gene>
    <name evidence="1" type="ORF">RhiirC2_705513</name>
</gene>
<sequence length="179" mass="20882">MDIPYNYDTSMLIKHLAVKTGSNVLDHKEIKKPSRKIPYRNNRGRPILIKPAYKQLIIQFDKQSAYDYFMKENYWSLEIENFVVRILPGNPDDPEYKKRTSHYFKITGLPLNTTAKDIEPLIKHVYGRTCTFTQTTKSSTMKNAYIYISLDNYPENTINGASSLFEGYNLHVLPRHLSL</sequence>